<dbReference type="OrthoDB" id="1917992at2759"/>
<evidence type="ECO:0000256" key="2">
    <source>
        <dbReference type="ARBA" id="ARBA00023054"/>
    </source>
</evidence>
<reference evidence="4" key="1">
    <citation type="submission" date="2023-05" db="EMBL/GenBank/DDBJ databases">
        <title>Genome and transcriptome analyses reveal genes involved in the formation of fine ridges on petal epidermal cells in Hibiscus trionum.</title>
        <authorList>
            <person name="Koshimizu S."/>
            <person name="Masuda S."/>
            <person name="Ishii T."/>
            <person name="Shirasu K."/>
            <person name="Hoshino A."/>
            <person name="Arita M."/>
        </authorList>
    </citation>
    <scope>NUCLEOTIDE SEQUENCE</scope>
    <source>
        <strain evidence="4">Hamamatsu line</strain>
    </source>
</reference>
<keyword evidence="2 3" id="KW-0175">Coiled coil</keyword>
<dbReference type="PANTHER" id="PTHR31580:SF8">
    <property type="entry name" value="FILAMENT-LIKE PROTEIN (DUF869)"/>
    <property type="match status" value="1"/>
</dbReference>
<dbReference type="Proteomes" id="UP001165190">
    <property type="component" value="Unassembled WGS sequence"/>
</dbReference>
<feature type="coiled-coil region" evidence="3">
    <location>
        <begin position="758"/>
        <end position="827"/>
    </location>
</feature>
<gene>
    <name evidence="4" type="ORF">HRI_004954400</name>
</gene>
<comment type="similarity">
    <text evidence="1">Belongs to the FPP family.</text>
</comment>
<name>A0A9W7MTT9_HIBTR</name>
<evidence type="ECO:0000256" key="3">
    <source>
        <dbReference type="SAM" id="Coils"/>
    </source>
</evidence>
<dbReference type="PANTHER" id="PTHR31580">
    <property type="entry name" value="FILAMENT-LIKE PLANT PROTEIN 4"/>
    <property type="match status" value="1"/>
</dbReference>
<feature type="coiled-coil region" evidence="3">
    <location>
        <begin position="150"/>
        <end position="177"/>
    </location>
</feature>
<comment type="caution">
    <text evidence="4">The sequence shown here is derived from an EMBL/GenBank/DDBJ whole genome shotgun (WGS) entry which is preliminary data.</text>
</comment>
<proteinExistence type="inferred from homology"/>
<dbReference type="Pfam" id="PF05911">
    <property type="entry name" value="FPP"/>
    <property type="match status" value="1"/>
</dbReference>
<keyword evidence="5" id="KW-1185">Reference proteome</keyword>
<accession>A0A9W7MTT9</accession>
<sequence>MDHKTWLWRKKTSEKTIVATDKVDVSSKRINEEEQMTPVEGGRDRIVKNLNGKLASVLLDNHSKDDSGTKNVKMAPAANAGWEMAEANAITLKKELDEAVRQGKLANEKLFHSEVALKECMQQLNFVRDEQEQRIRDAVAKTSSEFEKAQKALQDKLTDTNRRLEELTIENSRLSKALLVKEKLIEDQHKLKSQSEAEFGALMDRLDLTEKENAFLKYEFHVLEKELEIRNEEMEYNRRSSDLAHKQHLHDVKKISKLEVECQKLRVLLQKRLPGPAAVVKMKNEVELLGKNKSEMKRRNLNPSRDLIVRDSTAENPPENPTKCINLLLEQLRNVEEENKTLREIMTKKNVQIQSLSSMCSQTSSRPTTEFEIQPKESFKGQKPMELIRSGPLSSELSITSGFDIGSIDGNSSSCSWANTLFLESARSDKQLLNPVEHKAITVPEMRLMDDFVEMEKLALSNGKELVPFEQGHCGFHNTKQMHSKVVAGERSFDWLQVVLQAISEHKRISNRSSVEIIEDIKIALGCSNLLNTPDVNKNACSMHPIEADALHISSYIGWKSPNVSPTTGSLSGASSVDTSAEKAKSQQFQPNLSKSIGKIIELIEGIGLTSSSSSDSCHEKNQTPKQSPTHADYFVCVFQWKSSELSTVLQHFLHTCNDMLNKRADLETFAEELSFALDWVVNFCVTPKEASSARDKIKRHFGWNDSQSEKEVASASHGLVVESDVTHISEEQSYSPNQNHGVIPEKEGISCSLEEENKRLKDDLKDVKTRLESETNKSEALMVQLEESKESIGSLQAELSMLKESKEMIEDQIENQKSINEDLDTQLTVAKAKLNGIFQKCSSLEVELEYKNSSCEELEATCLELQLQLESVAKKETPKYAMNQEGKQSQKGWEITAASVKLAECQETILNLGKQLKVLAAPQDAVLFDKVFSNSSASAAAINSRRVNKRLSLRDRMLADDGGKADVVKSPKIQDAEVSILPHSNNCKNLQASSVLLHPSEAHRGSRRESTNAGVMAWAIVPSKKQGVGLLRRLLFRRKKGYSKKSRYQN</sequence>
<dbReference type="InterPro" id="IPR008587">
    <property type="entry name" value="FPP_plant"/>
</dbReference>
<dbReference type="AlphaFoldDB" id="A0A9W7MTT9"/>
<evidence type="ECO:0000313" key="5">
    <source>
        <dbReference type="Proteomes" id="UP001165190"/>
    </source>
</evidence>
<evidence type="ECO:0008006" key="6">
    <source>
        <dbReference type="Google" id="ProtNLM"/>
    </source>
</evidence>
<feature type="coiled-coil region" evidence="3">
    <location>
        <begin position="325"/>
        <end position="352"/>
    </location>
</feature>
<protein>
    <recommendedName>
        <fullName evidence="6">Filament-like plant protein 7</fullName>
    </recommendedName>
</protein>
<dbReference type="EMBL" id="BSYR01000065">
    <property type="protein sequence ID" value="GMJ12852.1"/>
    <property type="molecule type" value="Genomic_DNA"/>
</dbReference>
<evidence type="ECO:0000256" key="1">
    <source>
        <dbReference type="ARBA" id="ARBA00005921"/>
    </source>
</evidence>
<evidence type="ECO:0000313" key="4">
    <source>
        <dbReference type="EMBL" id="GMJ12852.1"/>
    </source>
</evidence>
<organism evidence="4 5">
    <name type="scientific">Hibiscus trionum</name>
    <name type="common">Flower of an hour</name>
    <dbReference type="NCBI Taxonomy" id="183268"/>
    <lineage>
        <taxon>Eukaryota</taxon>
        <taxon>Viridiplantae</taxon>
        <taxon>Streptophyta</taxon>
        <taxon>Embryophyta</taxon>
        <taxon>Tracheophyta</taxon>
        <taxon>Spermatophyta</taxon>
        <taxon>Magnoliopsida</taxon>
        <taxon>eudicotyledons</taxon>
        <taxon>Gunneridae</taxon>
        <taxon>Pentapetalae</taxon>
        <taxon>rosids</taxon>
        <taxon>malvids</taxon>
        <taxon>Malvales</taxon>
        <taxon>Malvaceae</taxon>
        <taxon>Malvoideae</taxon>
        <taxon>Hibiscus</taxon>
    </lineage>
</organism>